<reference evidence="3" key="1">
    <citation type="submission" date="2021-12" db="EMBL/GenBank/DDBJ databases">
        <authorList>
            <person name="Zaccaron A."/>
            <person name="Stergiopoulos I."/>
        </authorList>
    </citation>
    <scope>NUCLEOTIDE SEQUENCE</scope>
    <source>
        <strain evidence="3">Race5_Kim</strain>
    </source>
</reference>
<feature type="chain" id="PRO_5040355559" evidence="2">
    <location>
        <begin position="17"/>
        <end position="245"/>
    </location>
</feature>
<proteinExistence type="predicted"/>
<name>A0A9Q8LGB7_PASFU</name>
<feature type="region of interest" description="Disordered" evidence="1">
    <location>
        <begin position="40"/>
        <end position="73"/>
    </location>
</feature>
<reference evidence="3" key="2">
    <citation type="journal article" date="2022" name="Microb. Genom.">
        <title>A chromosome-scale genome assembly of the tomato pathogen Cladosporium fulvum reveals a compartmentalized genome architecture and the presence of a dispensable chromosome.</title>
        <authorList>
            <person name="Zaccaron A.Z."/>
            <person name="Chen L.H."/>
            <person name="Samaras A."/>
            <person name="Stergiopoulos I."/>
        </authorList>
    </citation>
    <scope>NUCLEOTIDE SEQUENCE</scope>
    <source>
        <strain evidence="3">Race5_Kim</strain>
    </source>
</reference>
<feature type="compositionally biased region" description="Low complexity" evidence="1">
    <location>
        <begin position="43"/>
        <end position="59"/>
    </location>
</feature>
<keyword evidence="2" id="KW-0732">Signal</keyword>
<evidence type="ECO:0000313" key="4">
    <source>
        <dbReference type="Proteomes" id="UP000756132"/>
    </source>
</evidence>
<protein>
    <submittedName>
        <fullName evidence="3">Uncharacterized protein</fullName>
    </submittedName>
</protein>
<feature type="signal peptide" evidence="2">
    <location>
        <begin position="1"/>
        <end position="16"/>
    </location>
</feature>
<feature type="compositionally biased region" description="Polar residues" evidence="1">
    <location>
        <begin position="60"/>
        <end position="70"/>
    </location>
</feature>
<dbReference type="GeneID" id="71985239"/>
<dbReference type="KEGG" id="ffu:CLAFUR5_05361"/>
<accession>A0A9Q8LGB7</accession>
<sequence length="245" mass="25616">MRAFSYLVSIAAIASARVITISEYPSYCRVSSSSISLNTADPSASSSSGVDVATSSESSPAETFTESSAAAHSPGATGALLPLPAAGYQSPPPPQLGVVVPAADTVSQLFCMNYAEAIREAAGIEIGDNNASFVGTQAQEGPLAGSYIPDSYTYAGLYQIANNLLNTSTMFYTPDYSHGYVQALSKYLDVNFPRWLSDGNAPALRSATDAVTQTANKVIEVQNVIYGAKSVPWAADKVRVATAFE</sequence>
<keyword evidence="4" id="KW-1185">Reference proteome</keyword>
<evidence type="ECO:0000256" key="2">
    <source>
        <dbReference type="SAM" id="SignalP"/>
    </source>
</evidence>
<dbReference type="OrthoDB" id="5236270at2759"/>
<evidence type="ECO:0000256" key="1">
    <source>
        <dbReference type="SAM" id="MobiDB-lite"/>
    </source>
</evidence>
<dbReference type="Proteomes" id="UP000756132">
    <property type="component" value="Chromosome 4"/>
</dbReference>
<gene>
    <name evidence="3" type="ORF">CLAFUR5_05361</name>
</gene>
<dbReference type="AlphaFoldDB" id="A0A9Q8LGB7"/>
<dbReference type="RefSeq" id="XP_047761244.1">
    <property type="nucleotide sequence ID" value="XM_047904509.1"/>
</dbReference>
<organism evidence="3 4">
    <name type="scientific">Passalora fulva</name>
    <name type="common">Tomato leaf mold</name>
    <name type="synonym">Cladosporium fulvum</name>
    <dbReference type="NCBI Taxonomy" id="5499"/>
    <lineage>
        <taxon>Eukaryota</taxon>
        <taxon>Fungi</taxon>
        <taxon>Dikarya</taxon>
        <taxon>Ascomycota</taxon>
        <taxon>Pezizomycotina</taxon>
        <taxon>Dothideomycetes</taxon>
        <taxon>Dothideomycetidae</taxon>
        <taxon>Mycosphaerellales</taxon>
        <taxon>Mycosphaerellaceae</taxon>
        <taxon>Fulvia</taxon>
    </lineage>
</organism>
<dbReference type="EMBL" id="CP090166">
    <property type="protein sequence ID" value="UJO16878.1"/>
    <property type="molecule type" value="Genomic_DNA"/>
</dbReference>
<evidence type="ECO:0000313" key="3">
    <source>
        <dbReference type="EMBL" id="UJO16878.1"/>
    </source>
</evidence>